<feature type="domain" description="Sporulation stage II protein D amidase enhancer LytB N-terminal" evidence="2">
    <location>
        <begin position="55"/>
        <end position="154"/>
    </location>
</feature>
<accession>A0A9D1DM37</accession>
<gene>
    <name evidence="3" type="primary">spoIID</name>
    <name evidence="3" type="ORF">IAD36_07015</name>
</gene>
<dbReference type="InterPro" id="IPR014225">
    <property type="entry name" value="Spore_II_D_firmicutes"/>
</dbReference>
<dbReference type="Proteomes" id="UP000824238">
    <property type="component" value="Unassembled WGS sequence"/>
</dbReference>
<dbReference type="Pfam" id="PF08486">
    <property type="entry name" value="SpoIID"/>
    <property type="match status" value="1"/>
</dbReference>
<evidence type="ECO:0000313" key="4">
    <source>
        <dbReference type="Proteomes" id="UP000824238"/>
    </source>
</evidence>
<sequence>MRTIVAAALLCVMLALLLPLLFSGGGQAEPEAEREAEGAGELDSELAFTVLTEGEVKTVTMSDWLPGVVAGEMPASFEPEALKAQAVAARTYIMYAMGREKPAHPEADVCDDPGCCKAHSTDEALRENWGGDYDANMQKILSAVRSTDGEYMSYGGEVIQAVFHSSSAGRTEDSAAIWQAEPYLVSVESPETADDVPNYVSSVTVSPEDFRETVLAAHPEAEFGEDPAFWLGAAVHDASGRVESVDIGGAQVPGTELRTLFELRSTAFALDYTAEGFLFTVTGYGHGVGMSQYGANVMAQDGADYEEILTHYYPGAELTRAT</sequence>
<keyword evidence="1" id="KW-0732">Signal</keyword>
<dbReference type="NCBIfam" id="TIGR02669">
    <property type="entry name" value="SpoIID_LytB"/>
    <property type="match status" value="1"/>
</dbReference>
<reference evidence="3" key="1">
    <citation type="submission" date="2020-10" db="EMBL/GenBank/DDBJ databases">
        <authorList>
            <person name="Gilroy R."/>
        </authorList>
    </citation>
    <scope>NUCLEOTIDE SEQUENCE</scope>
    <source>
        <strain evidence="3">ChiGjej3B3-7149</strain>
    </source>
</reference>
<organism evidence="3 4">
    <name type="scientific">Candidatus Scatomorpha intestinigallinarum</name>
    <dbReference type="NCBI Taxonomy" id="2840923"/>
    <lineage>
        <taxon>Bacteria</taxon>
        <taxon>Bacillati</taxon>
        <taxon>Bacillota</taxon>
        <taxon>Clostridia</taxon>
        <taxon>Eubacteriales</taxon>
        <taxon>Candidatus Scatomorpha</taxon>
    </lineage>
</organism>
<reference evidence="3" key="2">
    <citation type="journal article" date="2021" name="PeerJ">
        <title>Extensive microbial diversity within the chicken gut microbiome revealed by metagenomics and culture.</title>
        <authorList>
            <person name="Gilroy R."/>
            <person name="Ravi A."/>
            <person name="Getino M."/>
            <person name="Pursley I."/>
            <person name="Horton D.L."/>
            <person name="Alikhan N.F."/>
            <person name="Baker D."/>
            <person name="Gharbi K."/>
            <person name="Hall N."/>
            <person name="Watson M."/>
            <person name="Adriaenssens E.M."/>
            <person name="Foster-Nyarko E."/>
            <person name="Jarju S."/>
            <person name="Secka A."/>
            <person name="Antonio M."/>
            <person name="Oren A."/>
            <person name="Chaudhuri R.R."/>
            <person name="La Ragione R."/>
            <person name="Hildebrand F."/>
            <person name="Pallen M.J."/>
        </authorList>
    </citation>
    <scope>NUCLEOTIDE SEQUENCE</scope>
    <source>
        <strain evidence="3">ChiGjej3B3-7149</strain>
    </source>
</reference>
<proteinExistence type="predicted"/>
<dbReference type="InterPro" id="IPR013486">
    <property type="entry name" value="SpoIID/LytB"/>
</dbReference>
<dbReference type="NCBIfam" id="TIGR02870">
    <property type="entry name" value="spore_II_D"/>
    <property type="match status" value="1"/>
</dbReference>
<name>A0A9D1DM37_9FIRM</name>
<feature type="signal peptide" evidence="1">
    <location>
        <begin position="1"/>
        <end position="28"/>
    </location>
</feature>
<dbReference type="InterPro" id="IPR013693">
    <property type="entry name" value="SpoIID/LytB_N"/>
</dbReference>
<protein>
    <submittedName>
        <fullName evidence="3">Stage II sporulation protein D</fullName>
    </submittedName>
</protein>
<evidence type="ECO:0000256" key="1">
    <source>
        <dbReference type="SAM" id="SignalP"/>
    </source>
</evidence>
<dbReference type="GO" id="GO:0030435">
    <property type="term" value="P:sporulation resulting in formation of a cellular spore"/>
    <property type="evidence" value="ECO:0007669"/>
    <property type="project" value="InterPro"/>
</dbReference>
<dbReference type="AlphaFoldDB" id="A0A9D1DM37"/>
<evidence type="ECO:0000259" key="2">
    <source>
        <dbReference type="Pfam" id="PF08486"/>
    </source>
</evidence>
<dbReference type="EMBL" id="DVHH01000168">
    <property type="protein sequence ID" value="HIR55322.1"/>
    <property type="molecule type" value="Genomic_DNA"/>
</dbReference>
<feature type="chain" id="PRO_5038628871" evidence="1">
    <location>
        <begin position="29"/>
        <end position="322"/>
    </location>
</feature>
<evidence type="ECO:0000313" key="3">
    <source>
        <dbReference type="EMBL" id="HIR55322.1"/>
    </source>
</evidence>
<comment type="caution">
    <text evidence="3">The sequence shown here is derived from an EMBL/GenBank/DDBJ whole genome shotgun (WGS) entry which is preliminary data.</text>
</comment>